<accession>A0A4S2MIP8</accession>
<dbReference type="PANTHER" id="PTHR23416:SF54">
    <property type="entry name" value="ACETYLTRANSFERASE, CYSE_LACA_LPXA_NODL FAMILY (AFU_ORTHOLOGUE AFUA_2G08430)-RELATED"/>
    <property type="match status" value="1"/>
</dbReference>
<sequence length="262" mass="28245">MSTYTAQPDHPNASAPDAAEDPEKARMLRGELYHAFTPALTAERNRCARACHDFNAHAANSDRLTRVNLFRALNLPPLSPASDTTHEPWIEPPLHIDYGTNLSLSPGVFINFNFTALDTCRVSIGARTLIGPNVSLYSGTHPLSASLRNGTAGPELGQEISIGEDCWLGGGVTVLPGVRIGDRVVVGAGTVVVRDTGDDVVVVGNPGRVVRRLLEDGVGRVMTEKVGVEEERAKEVVRLRRRVEELERVVGELKAVVEGKGE</sequence>
<dbReference type="InterPro" id="IPR001451">
    <property type="entry name" value="Hexapep"/>
</dbReference>
<organism evidence="6 7">
    <name type="scientific">Ascodesmis nigricans</name>
    <dbReference type="NCBI Taxonomy" id="341454"/>
    <lineage>
        <taxon>Eukaryota</taxon>
        <taxon>Fungi</taxon>
        <taxon>Dikarya</taxon>
        <taxon>Ascomycota</taxon>
        <taxon>Pezizomycotina</taxon>
        <taxon>Pezizomycetes</taxon>
        <taxon>Pezizales</taxon>
        <taxon>Ascodesmidaceae</taxon>
        <taxon>Ascodesmis</taxon>
    </lineage>
</organism>
<evidence type="ECO:0000256" key="1">
    <source>
        <dbReference type="ARBA" id="ARBA00007274"/>
    </source>
</evidence>
<dbReference type="InterPro" id="IPR024688">
    <property type="entry name" value="Mac_dom"/>
</dbReference>
<evidence type="ECO:0000259" key="5">
    <source>
        <dbReference type="SMART" id="SM01266"/>
    </source>
</evidence>
<dbReference type="InterPro" id="IPR011004">
    <property type="entry name" value="Trimer_LpxA-like_sf"/>
</dbReference>
<dbReference type="GO" id="GO:0008374">
    <property type="term" value="F:O-acyltransferase activity"/>
    <property type="evidence" value="ECO:0007669"/>
    <property type="project" value="TreeGrafter"/>
</dbReference>
<dbReference type="SUPFAM" id="SSF51161">
    <property type="entry name" value="Trimeric LpxA-like enzymes"/>
    <property type="match status" value="1"/>
</dbReference>
<proteinExistence type="inferred from homology"/>
<evidence type="ECO:0000313" key="6">
    <source>
        <dbReference type="EMBL" id="TGZ76595.1"/>
    </source>
</evidence>
<dbReference type="Pfam" id="PF00132">
    <property type="entry name" value="Hexapep"/>
    <property type="match status" value="1"/>
</dbReference>
<evidence type="ECO:0000256" key="3">
    <source>
        <dbReference type="SAM" id="Coils"/>
    </source>
</evidence>
<dbReference type="GO" id="GO:0016407">
    <property type="term" value="F:acetyltransferase activity"/>
    <property type="evidence" value="ECO:0007669"/>
    <property type="project" value="InterPro"/>
</dbReference>
<dbReference type="Pfam" id="PF12464">
    <property type="entry name" value="Mac"/>
    <property type="match status" value="1"/>
</dbReference>
<dbReference type="InterPro" id="IPR051159">
    <property type="entry name" value="Hexapeptide_acetyltransf"/>
</dbReference>
<gene>
    <name evidence="6" type="ORF">EX30DRAFT_399156</name>
</gene>
<keyword evidence="7" id="KW-1185">Reference proteome</keyword>
<dbReference type="InParanoid" id="A0A4S2MIP8"/>
<keyword evidence="2" id="KW-0808">Transferase</keyword>
<feature type="region of interest" description="Disordered" evidence="4">
    <location>
        <begin position="1"/>
        <end position="21"/>
    </location>
</feature>
<evidence type="ECO:0000313" key="7">
    <source>
        <dbReference type="Proteomes" id="UP000298138"/>
    </source>
</evidence>
<keyword evidence="3" id="KW-0175">Coiled coil</keyword>
<dbReference type="AlphaFoldDB" id="A0A4S2MIP8"/>
<dbReference type="STRING" id="341454.A0A4S2MIP8"/>
<comment type="similarity">
    <text evidence="1">Belongs to the transferase hexapeptide repeat family.</text>
</comment>
<dbReference type="FunCoup" id="A0A4S2MIP8">
    <property type="interactions" value="11"/>
</dbReference>
<evidence type="ECO:0000256" key="2">
    <source>
        <dbReference type="ARBA" id="ARBA00022679"/>
    </source>
</evidence>
<dbReference type="OrthoDB" id="25818at2759"/>
<feature type="coiled-coil region" evidence="3">
    <location>
        <begin position="229"/>
        <end position="256"/>
    </location>
</feature>
<reference evidence="6 7" key="1">
    <citation type="submission" date="2019-04" db="EMBL/GenBank/DDBJ databases">
        <title>Comparative genomics and transcriptomics to analyze fruiting body development in filamentous ascomycetes.</title>
        <authorList>
            <consortium name="DOE Joint Genome Institute"/>
            <person name="Lutkenhaus R."/>
            <person name="Traeger S."/>
            <person name="Breuer J."/>
            <person name="Kuo A."/>
            <person name="Lipzen A."/>
            <person name="Pangilinan J."/>
            <person name="Dilworth D."/>
            <person name="Sandor L."/>
            <person name="Poggeler S."/>
            <person name="Barry K."/>
            <person name="Grigoriev I.V."/>
            <person name="Nowrousian M."/>
        </authorList>
    </citation>
    <scope>NUCLEOTIDE SEQUENCE [LARGE SCALE GENOMIC DNA]</scope>
    <source>
        <strain evidence="6 7">CBS 389.68</strain>
    </source>
</reference>
<evidence type="ECO:0000256" key="4">
    <source>
        <dbReference type="SAM" id="MobiDB-lite"/>
    </source>
</evidence>
<dbReference type="EMBL" id="ML220172">
    <property type="protein sequence ID" value="TGZ76595.1"/>
    <property type="molecule type" value="Genomic_DNA"/>
</dbReference>
<dbReference type="Gene3D" id="2.160.10.10">
    <property type="entry name" value="Hexapeptide repeat proteins"/>
    <property type="match status" value="1"/>
</dbReference>
<name>A0A4S2MIP8_9PEZI</name>
<dbReference type="PANTHER" id="PTHR23416">
    <property type="entry name" value="SIALIC ACID SYNTHASE-RELATED"/>
    <property type="match status" value="1"/>
</dbReference>
<protein>
    <submittedName>
        <fullName evidence="6">Trimeric LpxA-like protein</fullName>
    </submittedName>
</protein>
<dbReference type="Proteomes" id="UP000298138">
    <property type="component" value="Unassembled WGS sequence"/>
</dbReference>
<feature type="domain" description="Maltose/galactoside acetyltransferase" evidence="5">
    <location>
        <begin position="24"/>
        <end position="80"/>
    </location>
</feature>
<dbReference type="SMART" id="SM01266">
    <property type="entry name" value="Mac"/>
    <property type="match status" value="1"/>
</dbReference>
<dbReference type="CDD" id="cd03357">
    <property type="entry name" value="LbH_MAT_GAT"/>
    <property type="match status" value="1"/>
</dbReference>